<feature type="domain" description="Type VII secretion system protein EssD-like" evidence="2">
    <location>
        <begin position="51"/>
        <end position="181"/>
    </location>
</feature>
<dbReference type="AlphaFoldDB" id="A0AAF0CWU3"/>
<dbReference type="InterPro" id="IPR044927">
    <property type="entry name" value="Endonuclea_NS_2"/>
</dbReference>
<keyword evidence="4" id="KW-1185">Reference proteome</keyword>
<organism evidence="3 4">
    <name type="scientific">Vagococcus intermedius</name>
    <dbReference type="NCBI Taxonomy" id="2991418"/>
    <lineage>
        <taxon>Bacteria</taxon>
        <taxon>Bacillati</taxon>
        <taxon>Bacillota</taxon>
        <taxon>Bacilli</taxon>
        <taxon>Lactobacillales</taxon>
        <taxon>Enterococcaceae</taxon>
        <taxon>Vagococcus</taxon>
    </lineage>
</organism>
<keyword evidence="3" id="KW-0540">Nuclease</keyword>
<evidence type="ECO:0000313" key="3">
    <source>
        <dbReference type="EMBL" id="WEG74344.1"/>
    </source>
</evidence>
<dbReference type="EMBL" id="CP110232">
    <property type="protein sequence ID" value="WEG74344.1"/>
    <property type="molecule type" value="Genomic_DNA"/>
</dbReference>
<feature type="region of interest" description="Disordered" evidence="1">
    <location>
        <begin position="219"/>
        <end position="249"/>
    </location>
</feature>
<protein>
    <submittedName>
        <fullName evidence="3">DNA/RNA non-specific endonuclease</fullName>
    </submittedName>
</protein>
<dbReference type="Gene3D" id="3.40.570.10">
    <property type="entry name" value="Extracellular Endonuclease, subunit A"/>
    <property type="match status" value="1"/>
</dbReference>
<evidence type="ECO:0000259" key="2">
    <source>
        <dbReference type="Pfam" id="PF13930"/>
    </source>
</evidence>
<dbReference type="KEGG" id="vie:OL234_08800"/>
<evidence type="ECO:0000256" key="1">
    <source>
        <dbReference type="SAM" id="MobiDB-lite"/>
    </source>
</evidence>
<dbReference type="Proteomes" id="UP001179647">
    <property type="component" value="Chromosome"/>
</dbReference>
<sequence>MEADKKEKDEKAIISDRQVSNQELAELPISDVQTIDVNDGKPQFTTAELSLENGAWEQYGDLDQFNRPTYAEAMLNQSQMPASDRESLHVNPTGWRNKKIKSGYLYNRSHLIGFQFTGQNNNLKNLITGTRELNSPEMLRFEMDVAHYLKQSADNYVRYSVIPVFRGDELVARGVHMQAQSIDSDGISFNVFIANTQHGVDINYQDGTSQVLPEQEITNKTSTENETYHEVKEDAATQSNAPPTEETTPIVEEQVTEVPVPEDNTGQTVYITATGKKYHLNSNCRGLNNANGTTETTLANAQSMGLDKCGFE</sequence>
<dbReference type="GO" id="GO:0004519">
    <property type="term" value="F:endonuclease activity"/>
    <property type="evidence" value="ECO:0007669"/>
    <property type="project" value="UniProtKB-KW"/>
</dbReference>
<keyword evidence="3" id="KW-0378">Hydrolase</keyword>
<name>A0AAF0CWU3_9ENTE</name>
<feature type="compositionally biased region" description="Basic and acidic residues" evidence="1">
    <location>
        <begin position="226"/>
        <end position="235"/>
    </location>
</feature>
<gene>
    <name evidence="3" type="ORF">OL234_08800</name>
</gene>
<keyword evidence="3" id="KW-0255">Endonuclease</keyword>
<proteinExistence type="predicted"/>
<reference evidence="3" key="1">
    <citation type="submission" date="2022-10" db="EMBL/GenBank/DDBJ databases">
        <title>Vagococcus sp. isolated from poultry meat.</title>
        <authorList>
            <person name="Johansson P."/>
            <person name="Bjorkroth J."/>
        </authorList>
    </citation>
    <scope>NUCLEOTIDE SEQUENCE</scope>
    <source>
        <strain evidence="3">STAA11</strain>
    </source>
</reference>
<dbReference type="InterPro" id="IPR044929">
    <property type="entry name" value="DNA/RNA_non-sp_Endonuclease_sf"/>
</dbReference>
<evidence type="ECO:0000313" key="4">
    <source>
        <dbReference type="Proteomes" id="UP001179647"/>
    </source>
</evidence>
<dbReference type="Pfam" id="PF13930">
    <property type="entry name" value="Endonuclea_NS_2"/>
    <property type="match status" value="1"/>
</dbReference>
<accession>A0AAF0CWU3</accession>